<gene>
    <name evidence="5" type="ORF">HF577_20275</name>
</gene>
<dbReference type="Pfam" id="PF12852">
    <property type="entry name" value="Cupin_6"/>
    <property type="match status" value="1"/>
</dbReference>
<evidence type="ECO:0000256" key="1">
    <source>
        <dbReference type="ARBA" id="ARBA00023015"/>
    </source>
</evidence>
<keyword evidence="2" id="KW-0238">DNA-binding</keyword>
<organism evidence="5 6">
    <name type="scientific">Pseudonocardia xinjiangensis</name>
    <dbReference type="NCBI Taxonomy" id="75289"/>
    <lineage>
        <taxon>Bacteria</taxon>
        <taxon>Bacillati</taxon>
        <taxon>Actinomycetota</taxon>
        <taxon>Actinomycetes</taxon>
        <taxon>Pseudonocardiales</taxon>
        <taxon>Pseudonocardiaceae</taxon>
        <taxon>Pseudonocardia</taxon>
    </lineage>
</organism>
<accession>A0ABX1RHL3</accession>
<dbReference type="EMBL" id="JAAXKY010000067">
    <property type="protein sequence ID" value="NMH79419.1"/>
    <property type="molecule type" value="Genomic_DNA"/>
</dbReference>
<evidence type="ECO:0000256" key="3">
    <source>
        <dbReference type="ARBA" id="ARBA00023163"/>
    </source>
</evidence>
<dbReference type="InterPro" id="IPR009057">
    <property type="entry name" value="Homeodomain-like_sf"/>
</dbReference>
<dbReference type="PROSITE" id="PS01124">
    <property type="entry name" value="HTH_ARAC_FAMILY_2"/>
    <property type="match status" value="1"/>
</dbReference>
<protein>
    <submittedName>
        <fullName evidence="5">AraC family transcriptional regulator</fullName>
    </submittedName>
</protein>
<comment type="caution">
    <text evidence="5">The sequence shown here is derived from an EMBL/GenBank/DDBJ whole genome shotgun (WGS) entry which is preliminary data.</text>
</comment>
<dbReference type="RefSeq" id="WP_169397481.1">
    <property type="nucleotide sequence ID" value="NZ_BAAAJH010000001.1"/>
</dbReference>
<dbReference type="InterPro" id="IPR032783">
    <property type="entry name" value="AraC_lig"/>
</dbReference>
<dbReference type="InterPro" id="IPR050204">
    <property type="entry name" value="AraC_XylS_family_regulators"/>
</dbReference>
<dbReference type="SMART" id="SM00342">
    <property type="entry name" value="HTH_ARAC"/>
    <property type="match status" value="1"/>
</dbReference>
<name>A0ABX1RHL3_9PSEU</name>
<keyword evidence="3" id="KW-0804">Transcription</keyword>
<feature type="domain" description="HTH araC/xylS-type" evidence="4">
    <location>
        <begin position="205"/>
        <end position="303"/>
    </location>
</feature>
<proteinExistence type="predicted"/>
<dbReference type="InterPro" id="IPR018060">
    <property type="entry name" value="HTH_AraC"/>
</dbReference>
<reference evidence="5 6" key="1">
    <citation type="submission" date="2020-04" db="EMBL/GenBank/DDBJ databases">
        <authorList>
            <person name="Klaysubun C."/>
            <person name="Duangmal K."/>
            <person name="Lipun K."/>
        </authorList>
    </citation>
    <scope>NUCLEOTIDE SEQUENCE [LARGE SCALE GENOMIC DNA]</scope>
    <source>
        <strain evidence="5 6">JCM 11839</strain>
    </source>
</reference>
<evidence type="ECO:0000259" key="4">
    <source>
        <dbReference type="PROSITE" id="PS01124"/>
    </source>
</evidence>
<dbReference type="PANTHER" id="PTHR46796">
    <property type="entry name" value="HTH-TYPE TRANSCRIPTIONAL ACTIVATOR RHAS-RELATED"/>
    <property type="match status" value="1"/>
</dbReference>
<evidence type="ECO:0000313" key="5">
    <source>
        <dbReference type="EMBL" id="NMH79419.1"/>
    </source>
</evidence>
<dbReference type="Pfam" id="PF12833">
    <property type="entry name" value="HTH_18"/>
    <property type="match status" value="1"/>
</dbReference>
<dbReference type="Proteomes" id="UP001296706">
    <property type="component" value="Unassembled WGS sequence"/>
</dbReference>
<evidence type="ECO:0000313" key="6">
    <source>
        <dbReference type="Proteomes" id="UP001296706"/>
    </source>
</evidence>
<dbReference type="SUPFAM" id="SSF46689">
    <property type="entry name" value="Homeodomain-like"/>
    <property type="match status" value="2"/>
</dbReference>
<keyword evidence="6" id="KW-1185">Reference proteome</keyword>
<dbReference type="PANTHER" id="PTHR46796:SF7">
    <property type="entry name" value="ARAC FAMILY TRANSCRIPTIONAL REGULATOR"/>
    <property type="match status" value="1"/>
</dbReference>
<evidence type="ECO:0000256" key="2">
    <source>
        <dbReference type="ARBA" id="ARBA00023125"/>
    </source>
</evidence>
<keyword evidence="1" id="KW-0805">Transcription regulation</keyword>
<sequence length="315" mass="34187">MDPLSDVLGVTKVRGTVAATVEAGKDWGVDIDNIPGAAFHAMISGDVWLEVDGQQPRHLLPGDLVLLPTGPRHQLVTGPGQHCEPFDHLAARQALTSGGRLTIGRGETHTRILCGSYQENATLNASLLGVLPPVIHLHADPTRPTEHVLQLLTHEIGSAPTGTATVRDRLLDVLLIHIIRAWLLTAETQPLPASWLTALRDPLISEAIAVLHGDVARDWTLPALAAHLSVSRATLARRFRALVGQPPLAYLADWRMELAAHRLRSTHGPIGPIARSVGYTSEYAFNRAFTRIRGITPGRFRALAQNQEDEQGYPP</sequence>
<dbReference type="Gene3D" id="1.10.10.60">
    <property type="entry name" value="Homeodomain-like"/>
    <property type="match status" value="2"/>
</dbReference>